<feature type="signal peptide" evidence="1">
    <location>
        <begin position="1"/>
        <end position="23"/>
    </location>
</feature>
<feature type="chain" id="PRO_5010329566" description="eCIS core domain-containing protein" evidence="1">
    <location>
        <begin position="24"/>
        <end position="193"/>
    </location>
</feature>
<dbReference type="RefSeq" id="WP_074940394.1">
    <property type="nucleotide sequence ID" value="NZ_FOWP01000009.1"/>
</dbReference>
<keyword evidence="1" id="KW-0732">Signal</keyword>
<evidence type="ECO:0000313" key="4">
    <source>
        <dbReference type="Proteomes" id="UP000182400"/>
    </source>
</evidence>
<name>A0A1I5PMA2_9GAMM</name>
<sequence length="193" mass="21466">MINDTLRRIALLFLLAAPLVAQAAQCPTGQIQVCLGASCLCVPDPVRVREDGVNLAAARLEAWLLQSRQAALRAGTEPIPLMIRAQLAPFYDDALLDEARYRVGITDEMDAATVMLQNPDVQAVTLVDVVVFRSADAAAQDAALWAHELWHVQQYREWGTDGFAQRYTRNFQSVEGPAYEMGERVRKALREQK</sequence>
<evidence type="ECO:0000259" key="2">
    <source>
        <dbReference type="Pfam" id="PF13699"/>
    </source>
</evidence>
<dbReference type="AlphaFoldDB" id="A0A1I5PMA2"/>
<feature type="domain" description="eCIS core" evidence="2">
    <location>
        <begin position="78"/>
        <end position="158"/>
    </location>
</feature>
<evidence type="ECO:0000313" key="3">
    <source>
        <dbReference type="EMBL" id="SFP35218.1"/>
    </source>
</evidence>
<proteinExistence type="predicted"/>
<accession>A0A1I5PMA2</accession>
<dbReference type="STRING" id="658457.SAMN05216601_109187"/>
<evidence type="ECO:0000256" key="1">
    <source>
        <dbReference type="SAM" id="SignalP"/>
    </source>
</evidence>
<gene>
    <name evidence="3" type="ORF">SAMN05216601_109187</name>
</gene>
<protein>
    <recommendedName>
        <fullName evidence="2">eCIS core domain-containing protein</fullName>
    </recommendedName>
</protein>
<dbReference type="EMBL" id="FOWP01000009">
    <property type="protein sequence ID" value="SFP35218.1"/>
    <property type="molecule type" value="Genomic_DNA"/>
</dbReference>
<dbReference type="Proteomes" id="UP000182400">
    <property type="component" value="Unassembled WGS sequence"/>
</dbReference>
<dbReference type="InterPro" id="IPR025295">
    <property type="entry name" value="eCIS_core_dom"/>
</dbReference>
<reference evidence="3 4" key="1">
    <citation type="submission" date="2016-10" db="EMBL/GenBank/DDBJ databases">
        <authorList>
            <person name="de Groot N.N."/>
        </authorList>
    </citation>
    <scope>NUCLEOTIDE SEQUENCE [LARGE SCALE GENOMIC DNA]</scope>
    <source>
        <strain evidence="3 4">CCUG 59231</strain>
    </source>
</reference>
<dbReference type="Pfam" id="PF13699">
    <property type="entry name" value="eCIS_core"/>
    <property type="match status" value="1"/>
</dbReference>
<organism evidence="3 4">
    <name type="scientific">Ectopseudomonas composti</name>
    <dbReference type="NCBI Taxonomy" id="658457"/>
    <lineage>
        <taxon>Bacteria</taxon>
        <taxon>Pseudomonadati</taxon>
        <taxon>Pseudomonadota</taxon>
        <taxon>Gammaproteobacteria</taxon>
        <taxon>Pseudomonadales</taxon>
        <taxon>Pseudomonadaceae</taxon>
        <taxon>Ectopseudomonas</taxon>
    </lineage>
</organism>
<dbReference type="OrthoDB" id="7597153at2"/>